<accession>A0ABW5DHL3</accession>
<keyword evidence="2" id="KW-0472">Membrane</keyword>
<keyword evidence="2" id="KW-1133">Transmembrane helix</keyword>
<organism evidence="5 6">
    <name type="scientific">Chelativorans composti</name>
    <dbReference type="NCBI Taxonomy" id="768533"/>
    <lineage>
        <taxon>Bacteria</taxon>
        <taxon>Pseudomonadati</taxon>
        <taxon>Pseudomonadota</taxon>
        <taxon>Alphaproteobacteria</taxon>
        <taxon>Hyphomicrobiales</taxon>
        <taxon>Phyllobacteriaceae</taxon>
        <taxon>Chelativorans</taxon>
    </lineage>
</organism>
<comment type="caution">
    <text evidence="5">The sequence shown here is derived from an EMBL/GenBank/DDBJ whole genome shotgun (WGS) entry which is preliminary data.</text>
</comment>
<sequence length="290" mass="30539">MEGNFDRALSLVLKHEGGFVQHKDDPGGATNRGITLATYRRFRKSPVSVEDLRAISNEEVWQIYRQFYWDVIRGDDLPSGIDYAVFDFGVNSGPGRAARFLQRIAGVSQDGVIGPITLAAVRALPPEQLITTLCNERLSFLKRLPTWHVFGKGWGRRVEDVRREALAMAETPAASDSEEPARPVAASPAAGEVDGQEPSVEAAASPDGVVPGTIAVASSPVSSSAASSGPGTESARESTPLSPPPSAPSPASGRHPAPLAVMAGIAAAVLVSVAGALTYFWNRILALFGG</sequence>
<dbReference type="Pfam" id="PF05838">
    <property type="entry name" value="Glyco_hydro_108"/>
    <property type="match status" value="1"/>
</dbReference>
<feature type="compositionally biased region" description="Low complexity" evidence="1">
    <location>
        <begin position="220"/>
        <end position="231"/>
    </location>
</feature>
<gene>
    <name evidence="5" type="ORF">ACFSMZ_11785</name>
</gene>
<dbReference type="GO" id="GO:0016787">
    <property type="term" value="F:hydrolase activity"/>
    <property type="evidence" value="ECO:0007669"/>
    <property type="project" value="UniProtKB-KW"/>
</dbReference>
<feature type="region of interest" description="Disordered" evidence="1">
    <location>
        <begin position="220"/>
        <end position="254"/>
    </location>
</feature>
<evidence type="ECO:0000256" key="2">
    <source>
        <dbReference type="SAM" id="Phobius"/>
    </source>
</evidence>
<dbReference type="CDD" id="cd13926">
    <property type="entry name" value="N-acetylmuramidase_GH108"/>
    <property type="match status" value="1"/>
</dbReference>
<dbReference type="Pfam" id="PF09374">
    <property type="entry name" value="PG_binding_3"/>
    <property type="match status" value="1"/>
</dbReference>
<proteinExistence type="predicted"/>
<dbReference type="RefSeq" id="WP_345099219.1">
    <property type="nucleotide sequence ID" value="NZ_BAABGS010000021.1"/>
</dbReference>
<name>A0ABW5DHL3_9HYPH</name>
<feature type="transmembrane region" description="Helical" evidence="2">
    <location>
        <begin position="259"/>
        <end position="281"/>
    </location>
</feature>
<keyword evidence="2" id="KW-0812">Transmembrane</keyword>
<evidence type="ECO:0000256" key="1">
    <source>
        <dbReference type="SAM" id="MobiDB-lite"/>
    </source>
</evidence>
<dbReference type="Gene3D" id="1.20.141.10">
    <property type="entry name" value="Chitosanase, subunit A, domain 1"/>
    <property type="match status" value="1"/>
</dbReference>
<feature type="domain" description="Peptidoglycan binding" evidence="4">
    <location>
        <begin position="97"/>
        <end position="157"/>
    </location>
</feature>
<evidence type="ECO:0000313" key="6">
    <source>
        <dbReference type="Proteomes" id="UP001597373"/>
    </source>
</evidence>
<feature type="domain" description="TtsA-like Glycoside hydrolase family 108" evidence="3">
    <location>
        <begin position="11"/>
        <end position="93"/>
    </location>
</feature>
<reference evidence="6" key="1">
    <citation type="journal article" date="2019" name="Int. J. Syst. Evol. Microbiol.">
        <title>The Global Catalogue of Microorganisms (GCM) 10K type strain sequencing project: providing services to taxonomists for standard genome sequencing and annotation.</title>
        <authorList>
            <consortium name="The Broad Institute Genomics Platform"/>
            <consortium name="The Broad Institute Genome Sequencing Center for Infectious Disease"/>
            <person name="Wu L."/>
            <person name="Ma J."/>
        </authorList>
    </citation>
    <scope>NUCLEOTIDE SEQUENCE [LARGE SCALE GENOMIC DNA]</scope>
    <source>
        <strain evidence="6">KCTC 23707</strain>
    </source>
</reference>
<keyword evidence="5" id="KW-0378">Hydrolase</keyword>
<dbReference type="InterPro" id="IPR023346">
    <property type="entry name" value="Lysozyme-like_dom_sf"/>
</dbReference>
<protein>
    <submittedName>
        <fullName evidence="5">Glycoside hydrolase family 108 protein</fullName>
    </submittedName>
</protein>
<dbReference type="InterPro" id="IPR018537">
    <property type="entry name" value="Peptidoglycan-bd_3"/>
</dbReference>
<dbReference type="InterPro" id="IPR008565">
    <property type="entry name" value="TtsA-like_GH18_dom"/>
</dbReference>
<evidence type="ECO:0000313" key="5">
    <source>
        <dbReference type="EMBL" id="MFD2260442.1"/>
    </source>
</evidence>
<dbReference type="Proteomes" id="UP001597373">
    <property type="component" value="Unassembled WGS sequence"/>
</dbReference>
<dbReference type="EMBL" id="JBHUIR010000038">
    <property type="protein sequence ID" value="MFD2260442.1"/>
    <property type="molecule type" value="Genomic_DNA"/>
</dbReference>
<evidence type="ECO:0000259" key="3">
    <source>
        <dbReference type="Pfam" id="PF05838"/>
    </source>
</evidence>
<evidence type="ECO:0000259" key="4">
    <source>
        <dbReference type="Pfam" id="PF09374"/>
    </source>
</evidence>
<feature type="region of interest" description="Disordered" evidence="1">
    <location>
        <begin position="169"/>
        <end position="207"/>
    </location>
</feature>
<keyword evidence="6" id="KW-1185">Reference proteome</keyword>
<dbReference type="SUPFAM" id="SSF53955">
    <property type="entry name" value="Lysozyme-like"/>
    <property type="match status" value="1"/>
</dbReference>